<name>A0AA40F440_9PEZI</name>
<dbReference type="Proteomes" id="UP001172155">
    <property type="component" value="Unassembled WGS sequence"/>
</dbReference>
<gene>
    <name evidence="2" type="ORF">B0T18DRAFT_401174</name>
</gene>
<protein>
    <submittedName>
        <fullName evidence="2">Uncharacterized protein</fullName>
    </submittedName>
</protein>
<dbReference type="EMBL" id="JAUKUD010000002">
    <property type="protein sequence ID" value="KAK0750848.1"/>
    <property type="molecule type" value="Genomic_DNA"/>
</dbReference>
<evidence type="ECO:0000313" key="3">
    <source>
        <dbReference type="Proteomes" id="UP001172155"/>
    </source>
</evidence>
<evidence type="ECO:0000256" key="1">
    <source>
        <dbReference type="SAM" id="MobiDB-lite"/>
    </source>
</evidence>
<sequence>MREWDCRKGKSTDARWKDLWEFLFPGAEAPASIYLGTHEEEITSHLYSFWASHSHDITAGVMEDSGVSVERQSEIWVQELFDTFLKHLLGQFKNSEGNSQIKSFGVTSEITPLPSASPFDNVQSTDWHSSVPSEPAIGETILDGEQLESNQLSFTEPNFDFNNVFAGLNYESSLFTTTAWSDSSPFGPLPALDMSSLVDDAFHFGDDPPAMEQRKQPEVIDLRESD</sequence>
<dbReference type="AlphaFoldDB" id="A0AA40F440"/>
<organism evidence="2 3">
    <name type="scientific">Schizothecium vesticola</name>
    <dbReference type="NCBI Taxonomy" id="314040"/>
    <lineage>
        <taxon>Eukaryota</taxon>
        <taxon>Fungi</taxon>
        <taxon>Dikarya</taxon>
        <taxon>Ascomycota</taxon>
        <taxon>Pezizomycotina</taxon>
        <taxon>Sordariomycetes</taxon>
        <taxon>Sordariomycetidae</taxon>
        <taxon>Sordariales</taxon>
        <taxon>Schizotheciaceae</taxon>
        <taxon>Schizothecium</taxon>
    </lineage>
</organism>
<evidence type="ECO:0000313" key="2">
    <source>
        <dbReference type="EMBL" id="KAK0750848.1"/>
    </source>
</evidence>
<comment type="caution">
    <text evidence="2">The sequence shown here is derived from an EMBL/GenBank/DDBJ whole genome shotgun (WGS) entry which is preliminary data.</text>
</comment>
<reference evidence="2" key="1">
    <citation type="submission" date="2023-06" db="EMBL/GenBank/DDBJ databases">
        <title>Genome-scale phylogeny and comparative genomics of the fungal order Sordariales.</title>
        <authorList>
            <consortium name="Lawrence Berkeley National Laboratory"/>
            <person name="Hensen N."/>
            <person name="Bonometti L."/>
            <person name="Westerberg I."/>
            <person name="Brannstrom I.O."/>
            <person name="Guillou S."/>
            <person name="Cros-Aarteil S."/>
            <person name="Calhoun S."/>
            <person name="Haridas S."/>
            <person name="Kuo A."/>
            <person name="Mondo S."/>
            <person name="Pangilinan J."/>
            <person name="Riley R."/>
            <person name="LaButti K."/>
            <person name="Andreopoulos B."/>
            <person name="Lipzen A."/>
            <person name="Chen C."/>
            <person name="Yanf M."/>
            <person name="Daum C."/>
            <person name="Ng V."/>
            <person name="Clum A."/>
            <person name="Steindorff A."/>
            <person name="Ohm R."/>
            <person name="Martin F."/>
            <person name="Silar P."/>
            <person name="Natvig D."/>
            <person name="Lalanne C."/>
            <person name="Gautier V."/>
            <person name="Ament-velasquez S.L."/>
            <person name="Kruys A."/>
            <person name="Hutchinson M.I."/>
            <person name="Powell A.J."/>
            <person name="Barry K."/>
            <person name="Miller A.N."/>
            <person name="Grigoriev I.V."/>
            <person name="Debuchy R."/>
            <person name="Gladieux P."/>
            <person name="Thoren M.H."/>
            <person name="Johannesson H."/>
        </authorList>
    </citation>
    <scope>NUCLEOTIDE SEQUENCE</scope>
    <source>
        <strain evidence="2">SMH3187-1</strain>
    </source>
</reference>
<proteinExistence type="predicted"/>
<accession>A0AA40F440</accession>
<feature type="region of interest" description="Disordered" evidence="1">
    <location>
        <begin position="205"/>
        <end position="226"/>
    </location>
</feature>
<keyword evidence="3" id="KW-1185">Reference proteome</keyword>